<feature type="transmembrane region" description="Helical" evidence="1">
    <location>
        <begin position="117"/>
        <end position="136"/>
    </location>
</feature>
<name>A0A7S3PDR4_9STRA</name>
<keyword evidence="1" id="KW-0812">Transmembrane</keyword>
<sequence length="179" mass="21123">MFINSCFRNLLLFFFVALDVKISKLVRGLVRCNNVKVISKQLFLQVFLCQVLQISFTEWSFCMDNYIFIFSDYFHFVSKNTNFSINLDTVMKKLFLLKFPYITLTNQVTKGGTHTSLWHTAALLSFVFLSATLVAFKRNDAKLKPLENFENKRKRRGTPIGLRYNHPQLMSQVMKWFYK</sequence>
<organism evidence="2">
    <name type="scientific">Aplanochytrium stocchinoi</name>
    <dbReference type="NCBI Taxonomy" id="215587"/>
    <lineage>
        <taxon>Eukaryota</taxon>
        <taxon>Sar</taxon>
        <taxon>Stramenopiles</taxon>
        <taxon>Bigyra</taxon>
        <taxon>Labyrinthulomycetes</taxon>
        <taxon>Thraustochytrida</taxon>
        <taxon>Thraustochytriidae</taxon>
        <taxon>Aplanochytrium</taxon>
    </lineage>
</organism>
<proteinExistence type="predicted"/>
<dbReference type="EMBL" id="HBIN01000013">
    <property type="protein sequence ID" value="CAE0429637.1"/>
    <property type="molecule type" value="Transcribed_RNA"/>
</dbReference>
<keyword evidence="1" id="KW-1133">Transmembrane helix</keyword>
<keyword evidence="1" id="KW-0472">Membrane</keyword>
<evidence type="ECO:0000256" key="1">
    <source>
        <dbReference type="SAM" id="Phobius"/>
    </source>
</evidence>
<protein>
    <submittedName>
        <fullName evidence="2">Uncharacterized protein</fullName>
    </submittedName>
</protein>
<accession>A0A7S3PDR4</accession>
<gene>
    <name evidence="2" type="ORF">ASTO00021_LOCUS8</name>
</gene>
<dbReference type="AlphaFoldDB" id="A0A7S3PDR4"/>
<evidence type="ECO:0000313" key="2">
    <source>
        <dbReference type="EMBL" id="CAE0429637.1"/>
    </source>
</evidence>
<reference evidence="2" key="1">
    <citation type="submission" date="2021-01" db="EMBL/GenBank/DDBJ databases">
        <authorList>
            <person name="Corre E."/>
            <person name="Pelletier E."/>
            <person name="Niang G."/>
            <person name="Scheremetjew M."/>
            <person name="Finn R."/>
            <person name="Kale V."/>
            <person name="Holt S."/>
            <person name="Cochrane G."/>
            <person name="Meng A."/>
            <person name="Brown T."/>
            <person name="Cohen L."/>
        </authorList>
    </citation>
    <scope>NUCLEOTIDE SEQUENCE</scope>
    <source>
        <strain evidence="2">GSBS06</strain>
    </source>
</reference>